<accession>A0A976FKL2</accession>
<dbReference type="KEGG" id="blac:94351309"/>
<sequence length="581" mass="66399">MATTSSSCVIDDCFVVESDEHGYNFDAANRSWSMQVRLGHMQPLVNMQPLVTPNQTSDATLFVWHNGLTRPLEVMDASQQPLRVPLDEPQGLLASVQERILKQPQLRRLFPHVTPETIHQAIQICERSGNGMKWTPLHEAVGSPTLKKNQDQPRQLLVEAKFDEKKQIELPDWRCGRFYSDIQENQWRFELGVGQFIDAQDANYKWFESRIVDTDVGFVQVHYRGWSSQREEWLPRTSTRVAPLLTKTRNWRAFQVGDELLVGTEVVGKPNPEWRDAIVTACAYEGKALHIEVFVNGTRQWMDAQDELLCPQGTHKVINADSNIVESVPYTINVDYFERSKKVLSVAVHEDKSGRDAACITPVVANGVDANDWCAVRNPVDKLGGNKCMEKEFSRNLRIETNRTQLEKENDDIVYDQIDTNEQLGQSDQIAAGVQEPIMNEPKDEAWREELHVGQLVDALDTDNKWYESRVVDLNSLSVKLHYRGWTSKLDEWISKKSNRIAPLHTKITNWRAFTVGDGVMVGREWRTKSIPEWRNAIVEEVTTNLDGTAKRIKVATVGRKQWMDVQDEMLCPLGTHKAVI</sequence>
<reference evidence="1 2" key="1">
    <citation type="journal article" date="2021" name="Genome Biol.">
        <title>AFLAP: assembly-free linkage analysis pipeline using k-mers from genome sequencing data.</title>
        <authorList>
            <person name="Fletcher K."/>
            <person name="Zhang L."/>
            <person name="Gil J."/>
            <person name="Han R."/>
            <person name="Cavanaugh K."/>
            <person name="Michelmore R."/>
        </authorList>
    </citation>
    <scope>NUCLEOTIDE SEQUENCE [LARGE SCALE GENOMIC DNA]</scope>
    <source>
        <strain evidence="1 2">SF5</strain>
    </source>
</reference>
<dbReference type="Gene3D" id="2.30.30.140">
    <property type="match status" value="2"/>
</dbReference>
<organism evidence="1 2">
    <name type="scientific">Bremia lactucae</name>
    <name type="common">Lettuce downy mildew</name>
    <dbReference type="NCBI Taxonomy" id="4779"/>
    <lineage>
        <taxon>Eukaryota</taxon>
        <taxon>Sar</taxon>
        <taxon>Stramenopiles</taxon>
        <taxon>Oomycota</taxon>
        <taxon>Peronosporomycetes</taxon>
        <taxon>Peronosporales</taxon>
        <taxon>Peronosporaceae</taxon>
        <taxon>Bremia</taxon>
    </lineage>
</organism>
<dbReference type="RefSeq" id="XP_067817595.1">
    <property type="nucleotide sequence ID" value="XM_067965638.1"/>
</dbReference>
<proteinExistence type="predicted"/>
<gene>
    <name evidence="1" type="ORF">CCR75_007580</name>
</gene>
<dbReference type="CDD" id="cd20104">
    <property type="entry name" value="MBT_PHF20L1-like"/>
    <property type="match status" value="2"/>
</dbReference>
<dbReference type="SUPFAM" id="SSF63748">
    <property type="entry name" value="Tudor/PWWP/MBT"/>
    <property type="match status" value="1"/>
</dbReference>
<name>A0A976FKL2_BRELC</name>
<evidence type="ECO:0000313" key="1">
    <source>
        <dbReference type="EMBL" id="TDH68096.1"/>
    </source>
</evidence>
<keyword evidence="2" id="KW-1185">Reference proteome</keyword>
<dbReference type="SUPFAM" id="SSF54160">
    <property type="entry name" value="Chromo domain-like"/>
    <property type="match status" value="1"/>
</dbReference>
<dbReference type="Proteomes" id="UP000294530">
    <property type="component" value="Unassembled WGS sequence"/>
</dbReference>
<dbReference type="OrthoDB" id="161570at2759"/>
<protein>
    <submittedName>
        <fullName evidence="1">Uncharacterized protein</fullName>
    </submittedName>
</protein>
<evidence type="ECO:0000313" key="2">
    <source>
        <dbReference type="Proteomes" id="UP000294530"/>
    </source>
</evidence>
<dbReference type="AlphaFoldDB" id="A0A976FKL2"/>
<comment type="caution">
    <text evidence="1">The sequence shown here is derived from an EMBL/GenBank/DDBJ whole genome shotgun (WGS) entry which is preliminary data.</text>
</comment>
<dbReference type="GeneID" id="94351309"/>
<dbReference type="InterPro" id="IPR016197">
    <property type="entry name" value="Chromo-like_dom_sf"/>
</dbReference>
<dbReference type="EMBL" id="SHOA02000017">
    <property type="protein sequence ID" value="TDH68096.1"/>
    <property type="molecule type" value="Genomic_DNA"/>
</dbReference>